<dbReference type="RefSeq" id="XP_040795293.1">
    <property type="nucleotide sequence ID" value="XM_040947703.1"/>
</dbReference>
<organism evidence="1 2">
    <name type="scientific">Aspergillus fijiensis CBS 313.89</name>
    <dbReference type="NCBI Taxonomy" id="1448319"/>
    <lineage>
        <taxon>Eukaryota</taxon>
        <taxon>Fungi</taxon>
        <taxon>Dikarya</taxon>
        <taxon>Ascomycota</taxon>
        <taxon>Pezizomycotina</taxon>
        <taxon>Eurotiomycetes</taxon>
        <taxon>Eurotiomycetidae</taxon>
        <taxon>Eurotiales</taxon>
        <taxon>Aspergillaceae</taxon>
        <taxon>Aspergillus</taxon>
    </lineage>
</organism>
<name>A0A8G1VTN8_9EURO</name>
<reference evidence="1 2" key="1">
    <citation type="submission" date="2018-02" db="EMBL/GenBank/DDBJ databases">
        <title>The genomes of Aspergillus section Nigri reveals drivers in fungal speciation.</title>
        <authorList>
            <consortium name="DOE Joint Genome Institute"/>
            <person name="Vesth T.C."/>
            <person name="Nybo J."/>
            <person name="Theobald S."/>
            <person name="Brandl J."/>
            <person name="Frisvad J.C."/>
            <person name="Nielsen K.F."/>
            <person name="Lyhne E.K."/>
            <person name="Kogle M.E."/>
            <person name="Kuo A."/>
            <person name="Riley R."/>
            <person name="Clum A."/>
            <person name="Nolan M."/>
            <person name="Lipzen A."/>
            <person name="Salamov A."/>
            <person name="Henrissat B."/>
            <person name="Wiebenga A."/>
            <person name="De vries R.P."/>
            <person name="Grigoriev I.V."/>
            <person name="Mortensen U.H."/>
            <person name="Andersen M.R."/>
            <person name="Baker S.E."/>
        </authorList>
    </citation>
    <scope>NUCLEOTIDE SEQUENCE [LARGE SCALE GENOMIC DNA]</scope>
    <source>
        <strain evidence="1 2">CBS 313.89</strain>
    </source>
</reference>
<protein>
    <submittedName>
        <fullName evidence="1">Uncharacterized protein</fullName>
    </submittedName>
</protein>
<dbReference type="Proteomes" id="UP000249789">
    <property type="component" value="Unassembled WGS sequence"/>
</dbReference>
<dbReference type="GeneID" id="63865036"/>
<sequence length="186" mass="21355">MPASEPLERRQLRHALRALTSRIKNSQVLEFYQNTAKAYDIDILLMELGQSKSRPIFFIPCPASLLLTPSDAYEEEGREFHDFDAFHPDDKSPMTCAYWLPDFVAEGSQTRIKAFTYHNMNGTDNKILRGEVMVVLRLMIAQLRRVRYIEQLTAPVLLFSFMGPQHARLVEAYFNDPARSASDALI</sequence>
<keyword evidence="2" id="KW-1185">Reference proteome</keyword>
<evidence type="ECO:0000313" key="1">
    <source>
        <dbReference type="EMBL" id="RAK71281.1"/>
    </source>
</evidence>
<evidence type="ECO:0000313" key="2">
    <source>
        <dbReference type="Proteomes" id="UP000249789"/>
    </source>
</evidence>
<gene>
    <name evidence="1" type="ORF">BO72DRAFT_481852</name>
</gene>
<dbReference type="EMBL" id="KZ824727">
    <property type="protein sequence ID" value="RAK71281.1"/>
    <property type="molecule type" value="Genomic_DNA"/>
</dbReference>
<dbReference type="VEuPathDB" id="FungiDB:BO72DRAFT_481852"/>
<dbReference type="AlphaFoldDB" id="A0A8G1VTN8"/>
<accession>A0A8G1VTN8</accession>
<proteinExistence type="predicted"/>
<dbReference type="OrthoDB" id="4177740at2759"/>